<gene>
    <name evidence="1" type="ORF">PS938_02655</name>
</gene>
<organism evidence="1 2">
    <name type="scientific">Pseudomonas fluorescens</name>
    <dbReference type="NCBI Taxonomy" id="294"/>
    <lineage>
        <taxon>Bacteria</taxon>
        <taxon>Pseudomonadati</taxon>
        <taxon>Pseudomonadota</taxon>
        <taxon>Gammaproteobacteria</taxon>
        <taxon>Pseudomonadales</taxon>
        <taxon>Pseudomonadaceae</taxon>
        <taxon>Pseudomonas</taxon>
    </lineage>
</organism>
<name>A0A5E7TWH9_PSEFL</name>
<reference evidence="1 2" key="1">
    <citation type="submission" date="2019-09" db="EMBL/GenBank/DDBJ databases">
        <authorList>
            <person name="Chandra G."/>
            <person name="Truman W A."/>
        </authorList>
    </citation>
    <scope>NUCLEOTIDE SEQUENCE [LARGE SCALE GENOMIC DNA]</scope>
    <source>
        <strain evidence="1">PS938</strain>
    </source>
</reference>
<evidence type="ECO:0000313" key="2">
    <source>
        <dbReference type="Proteomes" id="UP000327191"/>
    </source>
</evidence>
<dbReference type="Proteomes" id="UP000327191">
    <property type="component" value="Unassembled WGS sequence"/>
</dbReference>
<dbReference type="EMBL" id="CABVJE010000010">
    <property type="protein sequence ID" value="VVQ02771.1"/>
    <property type="molecule type" value="Genomic_DNA"/>
</dbReference>
<dbReference type="RefSeq" id="WP_150672840.1">
    <property type="nucleotide sequence ID" value="NZ_CABVJE010000010.1"/>
</dbReference>
<sequence length="885" mass="99525">MFTPIATAKREGRFTSIEAVARQVKAIAPELPWPQDRSLAVKIGAIDRGERQWWLSRPEQSKILSDAIGLPLADLGLESAPSKASFTFPEFPELPALILGEEPLCPLSEIVNDQGESRNDALDEWLEGYKQGPVRNPMAGITWFEVPPGTGLSLLVAKFSALCRFDFTRVRCLHELGDRLRKPSPLVVAISEQLAQQDLIALANAHRDSAILVIAPFAFASKEDDSDFYSSWEFQEAKGTQRSVMLLTDTRSFSRLNRLRVRLVKTWQTRFLAWIEDRLDAYRIDSHFSAKGVSRWLEPFKGLDVAIRTPGDLLGVCRFCHRLRETQLPRASDMQAGTALLRCLVDANPGQLALASLLIARCYRQSKKVWGLPMELREWGTFCPEYPGDASQEELMLIARLPHLTEREKAARELRAIQDSRRISGLIDCGLLTEQPDGQFQLMPRFVIDLIARDHMLMTFAMEPVEAWAILAYDTARRPVLETALACLTLNTLEPLAAYLAGASVDNPYAIGVSELLFHELAQRLREGVVLEPIFAHVARHVASHYALKPLSRPSSGLADSLDWLSSCWAWSLAVPTPDAVWFIPWMFPGWSEDLSADPRGYLPCAPDAGKLDDQSIEPEWLRMFEVAGLWVRTLDCPPALTPKFTWPHLLLGAALGRWPAQPNWWRQALECAWASEILMSEYPVGDLPGAGILISSLINFVDAEQSLSLSMQFSLWPILHWLLSNLSDIDSEEIMKGHCQRFFLRNPEVLPPRLRKLLLTASAIRGSHNPSHSRKLLSLIDDPDTLLELVGDMPEAARYLWAIAPQRAIDFLLTPEEASMSLPACKLLVEQCPTKHVTSVIAHFRLRSDVDLGFLRHWVLLQLQKTEAPTVELLKLLKSREQLE</sequence>
<proteinExistence type="predicted"/>
<accession>A0A5E7TWH9</accession>
<dbReference type="AlphaFoldDB" id="A0A5E7TWH9"/>
<protein>
    <submittedName>
        <fullName evidence="1">Uncharacterized protein</fullName>
    </submittedName>
</protein>
<evidence type="ECO:0000313" key="1">
    <source>
        <dbReference type="EMBL" id="VVQ02771.1"/>
    </source>
</evidence>